<feature type="compositionally biased region" description="Basic and acidic residues" evidence="1">
    <location>
        <begin position="11"/>
        <end position="26"/>
    </location>
</feature>
<evidence type="ECO:0000256" key="1">
    <source>
        <dbReference type="SAM" id="MobiDB-lite"/>
    </source>
</evidence>
<name>A0AAD6YS68_9AGAR</name>
<feature type="compositionally biased region" description="Basic and acidic residues" evidence="1">
    <location>
        <begin position="330"/>
        <end position="340"/>
    </location>
</feature>
<feature type="compositionally biased region" description="Basic residues" evidence="1">
    <location>
        <begin position="1"/>
        <end position="10"/>
    </location>
</feature>
<feature type="region of interest" description="Disordered" evidence="1">
    <location>
        <begin position="167"/>
        <end position="346"/>
    </location>
</feature>
<feature type="region of interest" description="Disordered" evidence="1">
    <location>
        <begin position="1"/>
        <end position="100"/>
    </location>
</feature>
<accession>A0AAD6YS68</accession>
<sequence length="346" mass="38405">MFKRVEKRRRKQEEEEKLGLDGEMKDILGFNDTDSDESDSDTDSTDSESQAEDKDEEGIEKDGGDESNDAGNGEEVDDEDEESSDDEPERPTISLEEALRDPVYVVSIQPDVKACVVCPGKLLKTSKVLTKHRESRAHQRRLRQFTDFAKSSAAANDSNAWDVVKAKAKQDADRTPPTISKRDEKRAEAKAKIKARRLQRIEKKQKAKAEAEAAGVIKENPSPAKKKRKHKDVPPATENQDSAPTKKKRRPNLEHAEEDSASIPAETMHKAQEGAPPTATGPPQTAHSKPPRAGKGRAPRRERLERLGRVSDPNGLVAGKPGGQKRKNERGKTSKKDKSKPLQIFD</sequence>
<feature type="compositionally biased region" description="Basic and acidic residues" evidence="1">
    <location>
        <begin position="167"/>
        <end position="191"/>
    </location>
</feature>
<keyword evidence="3" id="KW-1185">Reference proteome</keyword>
<proteinExistence type="predicted"/>
<evidence type="ECO:0000313" key="3">
    <source>
        <dbReference type="Proteomes" id="UP001219525"/>
    </source>
</evidence>
<feature type="compositionally biased region" description="Acidic residues" evidence="1">
    <location>
        <begin position="33"/>
        <end position="88"/>
    </location>
</feature>
<feature type="compositionally biased region" description="Basic and acidic residues" evidence="1">
    <location>
        <begin position="299"/>
        <end position="309"/>
    </location>
</feature>
<feature type="compositionally biased region" description="Basic residues" evidence="1">
    <location>
        <begin position="289"/>
        <end position="298"/>
    </location>
</feature>
<evidence type="ECO:0000313" key="2">
    <source>
        <dbReference type="EMBL" id="KAJ7227392.1"/>
    </source>
</evidence>
<dbReference type="EMBL" id="JARJCW010000003">
    <property type="protein sequence ID" value="KAJ7227392.1"/>
    <property type="molecule type" value="Genomic_DNA"/>
</dbReference>
<reference evidence="2" key="1">
    <citation type="submission" date="2023-03" db="EMBL/GenBank/DDBJ databases">
        <title>Massive genome expansion in bonnet fungi (Mycena s.s.) driven by repeated elements and novel gene families across ecological guilds.</title>
        <authorList>
            <consortium name="Lawrence Berkeley National Laboratory"/>
            <person name="Harder C.B."/>
            <person name="Miyauchi S."/>
            <person name="Viragh M."/>
            <person name="Kuo A."/>
            <person name="Thoen E."/>
            <person name="Andreopoulos B."/>
            <person name="Lu D."/>
            <person name="Skrede I."/>
            <person name="Drula E."/>
            <person name="Henrissat B."/>
            <person name="Morin E."/>
            <person name="Kohler A."/>
            <person name="Barry K."/>
            <person name="LaButti K."/>
            <person name="Morin E."/>
            <person name="Salamov A."/>
            <person name="Lipzen A."/>
            <person name="Mereny Z."/>
            <person name="Hegedus B."/>
            <person name="Baldrian P."/>
            <person name="Stursova M."/>
            <person name="Weitz H."/>
            <person name="Taylor A."/>
            <person name="Grigoriev I.V."/>
            <person name="Nagy L.G."/>
            <person name="Martin F."/>
            <person name="Kauserud H."/>
        </authorList>
    </citation>
    <scope>NUCLEOTIDE SEQUENCE</scope>
    <source>
        <strain evidence="2">9144</strain>
    </source>
</reference>
<gene>
    <name evidence="2" type="ORF">GGX14DRAFT_419391</name>
</gene>
<dbReference type="AlphaFoldDB" id="A0AAD6YS68"/>
<feature type="compositionally biased region" description="Basic and acidic residues" evidence="1">
    <location>
        <begin position="199"/>
        <end position="211"/>
    </location>
</feature>
<comment type="caution">
    <text evidence="2">The sequence shown here is derived from an EMBL/GenBank/DDBJ whole genome shotgun (WGS) entry which is preliminary data.</text>
</comment>
<protein>
    <submittedName>
        <fullName evidence="2">Uncharacterized protein</fullName>
    </submittedName>
</protein>
<dbReference type="Proteomes" id="UP001219525">
    <property type="component" value="Unassembled WGS sequence"/>
</dbReference>
<feature type="compositionally biased region" description="Low complexity" evidence="1">
    <location>
        <begin position="273"/>
        <end position="286"/>
    </location>
</feature>
<organism evidence="2 3">
    <name type="scientific">Mycena pura</name>
    <dbReference type="NCBI Taxonomy" id="153505"/>
    <lineage>
        <taxon>Eukaryota</taxon>
        <taxon>Fungi</taxon>
        <taxon>Dikarya</taxon>
        <taxon>Basidiomycota</taxon>
        <taxon>Agaricomycotina</taxon>
        <taxon>Agaricomycetes</taxon>
        <taxon>Agaricomycetidae</taxon>
        <taxon>Agaricales</taxon>
        <taxon>Marasmiineae</taxon>
        <taxon>Mycenaceae</taxon>
        <taxon>Mycena</taxon>
    </lineage>
</organism>